<dbReference type="CDD" id="cd05233">
    <property type="entry name" value="SDR_c"/>
    <property type="match status" value="1"/>
</dbReference>
<dbReference type="SUPFAM" id="SSF51735">
    <property type="entry name" value="NAD(P)-binding Rossmann-fold domains"/>
    <property type="match status" value="1"/>
</dbReference>
<dbReference type="InterPro" id="IPR051468">
    <property type="entry name" value="Fungal_SecMetab_SDRs"/>
</dbReference>
<keyword evidence="1" id="KW-0560">Oxidoreductase</keyword>
<organism evidence="1">
    <name type="scientific">hydrothermal vent metagenome</name>
    <dbReference type="NCBI Taxonomy" id="652676"/>
    <lineage>
        <taxon>unclassified sequences</taxon>
        <taxon>metagenomes</taxon>
        <taxon>ecological metagenomes</taxon>
    </lineage>
</organism>
<dbReference type="InterPro" id="IPR002347">
    <property type="entry name" value="SDR_fam"/>
</dbReference>
<proteinExistence type="predicted"/>
<dbReference type="PANTHER" id="PTHR43544:SF2">
    <property type="entry name" value="OXIDOREDUCTASE"/>
    <property type="match status" value="1"/>
</dbReference>
<evidence type="ECO:0000313" key="1">
    <source>
        <dbReference type="EMBL" id="VAW73680.1"/>
    </source>
</evidence>
<dbReference type="Pfam" id="PF00106">
    <property type="entry name" value="adh_short"/>
    <property type="match status" value="1"/>
</dbReference>
<dbReference type="AlphaFoldDB" id="A0A3B0YA50"/>
<protein>
    <submittedName>
        <fullName evidence="1">L-fuco-beta-pyranose dehydrogenase</fullName>
        <ecNumber evidence="1">1.1.1.122</ecNumber>
    </submittedName>
</protein>
<dbReference type="PRINTS" id="PR00081">
    <property type="entry name" value="GDHRDH"/>
</dbReference>
<name>A0A3B0YA50_9ZZZZ</name>
<gene>
    <name evidence="1" type="ORF">MNBD_GAMMA12-2555</name>
</gene>
<dbReference type="EMBL" id="UOFL01000047">
    <property type="protein sequence ID" value="VAW73680.1"/>
    <property type="molecule type" value="Genomic_DNA"/>
</dbReference>
<accession>A0A3B0YA50</accession>
<dbReference type="GO" id="GO:0005737">
    <property type="term" value="C:cytoplasm"/>
    <property type="evidence" value="ECO:0007669"/>
    <property type="project" value="TreeGrafter"/>
</dbReference>
<dbReference type="InterPro" id="IPR036291">
    <property type="entry name" value="NAD(P)-bd_dom_sf"/>
</dbReference>
<sequence>MSLSKDEIQKCLEILAKASELEPNSADYLELEQAAAYLRKTAKKKRRLQRKKLTAAKDRNLLLHTTLSDIRLSPDISQASNPDNLSTTTPASDDTSLLIRQRHCYACKEPYRKVHHYFHQLCPSCGDFTLSHRADSLDLRGRRALVTGGRIKIGYAVALRLLRSGAEVHLTTRFPYDAAERFSNESDWDSWQLRLHIYGSDFRLLGEFLQLIAQWQTGPAFDIIINNAAQTVWRPPAYYSRLWEREALLKRQQLTYTNKINFLSSNIQSHTDLNDISLFPVGIKDLHGNPVDLRRENSWVQTLEDVQPIEMIESQVVNNIAPFLLCSQLKENMIQSHFDQRFIINVSAVEGQFNRNNKPARHPHTNMAKAALNMLTRTSADDYAKDNIYMVSVDPGWVSNEGPANQVEKAMIDGIHPPLEMVDAAVRILDPITQALAGQPVYGVLLKNFCEVDW</sequence>
<dbReference type="PANTHER" id="PTHR43544">
    <property type="entry name" value="SHORT-CHAIN DEHYDROGENASE/REDUCTASE"/>
    <property type="match status" value="1"/>
</dbReference>
<reference evidence="1" key="1">
    <citation type="submission" date="2018-06" db="EMBL/GenBank/DDBJ databases">
        <authorList>
            <person name="Zhirakovskaya E."/>
        </authorList>
    </citation>
    <scope>NUCLEOTIDE SEQUENCE</scope>
</reference>
<dbReference type="Gene3D" id="3.40.50.720">
    <property type="entry name" value="NAD(P)-binding Rossmann-like Domain"/>
    <property type="match status" value="1"/>
</dbReference>
<dbReference type="GO" id="GO:0047834">
    <property type="term" value="F:D-threo-aldose 1-dehydrogenase activity"/>
    <property type="evidence" value="ECO:0007669"/>
    <property type="project" value="UniProtKB-EC"/>
</dbReference>
<dbReference type="EC" id="1.1.1.122" evidence="1"/>